<evidence type="ECO:0000256" key="3">
    <source>
        <dbReference type="ARBA" id="ARBA00022741"/>
    </source>
</evidence>
<sequence>MTIDRRRTFVFGVLAALKATALVGMAEALSRGIVSVIDGDDRWQDAVTLGLVAALVRALVTWAAQSYATRAAIGAKEALRRELAGRMLAGTDVGTGSATAVATVGLDQLDNYYRTALPAVVTAATIPLLIGARILFADWVSALVVIITVPLVPLFMALVGMHTRDRADAASATLQRLSDHLVELARGLPVLVGLGRVDEQSEALRRVSDEHRATTMLTLRTAFLSSLVLEIISTISVAVVAVFVGLRLVNGDMPLAVGLVALILAPECYAPFRELGSAFHASQDGLSARRRARAIIDEPVPTDVRLAGTTLRMVGISVLYPDRVDAAVHGLDIIFDRGSVTSIEGPSGAGKSTVLGVLAGIVPASDGIVTGFDPESVAWAPQHPHTIAATVRDEIALYSDDPSAVSRIIEQLGLSAVAEDDPDRLSPGELRRVGVARALARVAGGAAVLLLDEPTAHLDPAHAMQVERAIAEIRGTVTIIFASHEEGMRRLADRRVLLGEQGGFRAVVEAELPTVEVPAMHETTYASSGILAELLAFLRPTAGRMLAAVALGTGASIFAVSLTALSGWLIVRASEQPPIMYLTVAIVGVRFFGLGRAALRYCERLVTHDAVLGSVTGLRGRLWSGLAAAGVGSRSVATGANALDHLVAAADRVRDLVPRVIMPASVAVTTAAAAIIATASLHQPAVPVVLGAIFLSLIVAPLLAATADRSAARGLADTQTAVVRQFSSMVGAASDLRANGIGDRMLARLSALDTAAGGHARRGAAALGLGNGVVVLACGAASIAMLAATAPAAAAGTLEPGIVAVLVLLPIALIEPLTGMVEAVQQWPALAGALAKVRLITKARNETAGTVSISQIDTLQLDALAVGWGDSANFGPITATATRGDWIVAEGPSGSGKSTLLATLMGFLAPASGTLSINGVDAATIDPASLRSRISWCPQEAHLFDSTIRGNLMLAREHTDRPTDAQMFEALQTAGLGALVDSLPLGLDTRTGSLGDRLSGGERQRLAVARMLLTRSDLVLLDEPTAHLDAANAERLMLNLRAALADRIVVLVSHHPDEKLPGDIPAKLGRPALERALA</sequence>
<organism evidence="10 11">
    <name type="scientific">Salinibacterium xinjiangense</name>
    <dbReference type="NCBI Taxonomy" id="386302"/>
    <lineage>
        <taxon>Bacteria</taxon>
        <taxon>Bacillati</taxon>
        <taxon>Actinomycetota</taxon>
        <taxon>Actinomycetes</taxon>
        <taxon>Micrococcales</taxon>
        <taxon>Microbacteriaceae</taxon>
        <taxon>Salinibacterium</taxon>
    </lineage>
</organism>
<dbReference type="CDD" id="cd18584">
    <property type="entry name" value="ABC_6TM_AarD_CydD"/>
    <property type="match status" value="1"/>
</dbReference>
<reference evidence="10 11" key="1">
    <citation type="submission" date="2017-09" db="EMBL/GenBank/DDBJ databases">
        <authorList>
            <person name="Ehlers B."/>
            <person name="Leendertz F.H."/>
        </authorList>
    </citation>
    <scope>NUCLEOTIDE SEQUENCE [LARGE SCALE GENOMIC DNA]</scope>
    <source>
        <strain evidence="10 11">CGMCC 1.05381</strain>
    </source>
</reference>
<dbReference type="PROSITE" id="PS50893">
    <property type="entry name" value="ABC_TRANSPORTER_2"/>
    <property type="match status" value="2"/>
</dbReference>
<proteinExistence type="predicted"/>
<keyword evidence="5 7" id="KW-1133">Transmembrane helix</keyword>
<evidence type="ECO:0000256" key="6">
    <source>
        <dbReference type="ARBA" id="ARBA00023136"/>
    </source>
</evidence>
<dbReference type="NCBIfam" id="TIGR02868">
    <property type="entry name" value="CydC"/>
    <property type="match status" value="1"/>
</dbReference>
<evidence type="ECO:0000256" key="1">
    <source>
        <dbReference type="ARBA" id="ARBA00004651"/>
    </source>
</evidence>
<dbReference type="OrthoDB" id="3237158at2"/>
<feature type="transmembrane region" description="Helical" evidence="7">
    <location>
        <begin position="793"/>
        <end position="814"/>
    </location>
</feature>
<gene>
    <name evidence="10" type="ORF">SAMN06296378_2598</name>
</gene>
<feature type="transmembrane region" description="Helical" evidence="7">
    <location>
        <begin position="116"/>
        <end position="136"/>
    </location>
</feature>
<dbReference type="GO" id="GO:0016887">
    <property type="term" value="F:ATP hydrolysis activity"/>
    <property type="evidence" value="ECO:0007669"/>
    <property type="project" value="InterPro"/>
</dbReference>
<dbReference type="GO" id="GO:0140359">
    <property type="term" value="F:ABC-type transporter activity"/>
    <property type="evidence" value="ECO:0007669"/>
    <property type="project" value="InterPro"/>
</dbReference>
<name>A0A2C9A1E2_9MICO</name>
<dbReference type="InterPro" id="IPR017871">
    <property type="entry name" value="ABC_transporter-like_CS"/>
</dbReference>
<feature type="transmembrane region" description="Helical" evidence="7">
    <location>
        <begin position="546"/>
        <end position="573"/>
    </location>
</feature>
<feature type="domain" description="ABC transporter" evidence="8">
    <location>
        <begin position="311"/>
        <end position="526"/>
    </location>
</feature>
<dbReference type="PROSITE" id="PS50929">
    <property type="entry name" value="ABC_TM1F"/>
    <property type="match status" value="2"/>
</dbReference>
<feature type="transmembrane region" description="Helical" evidence="7">
    <location>
        <begin position="142"/>
        <end position="161"/>
    </location>
</feature>
<dbReference type="Gene3D" id="1.20.1560.10">
    <property type="entry name" value="ABC transporter type 1, transmembrane domain"/>
    <property type="match status" value="2"/>
</dbReference>
<dbReference type="PANTHER" id="PTHR24221:SF654">
    <property type="entry name" value="ATP-BINDING CASSETTE SUB-FAMILY B MEMBER 6"/>
    <property type="match status" value="1"/>
</dbReference>
<dbReference type="InterPro" id="IPR039421">
    <property type="entry name" value="Type_1_exporter"/>
</dbReference>
<dbReference type="InterPro" id="IPR014223">
    <property type="entry name" value="ABC_CydC/D"/>
</dbReference>
<dbReference type="InterPro" id="IPR011527">
    <property type="entry name" value="ABC1_TM_dom"/>
</dbReference>
<feature type="transmembrane region" description="Helical" evidence="7">
    <location>
        <begin position="764"/>
        <end position="787"/>
    </location>
</feature>
<evidence type="ECO:0000259" key="8">
    <source>
        <dbReference type="PROSITE" id="PS50893"/>
    </source>
</evidence>
<dbReference type="RefSeq" id="WP_097061652.1">
    <property type="nucleotide sequence ID" value="NZ_BMLC01000004.1"/>
</dbReference>
<dbReference type="SUPFAM" id="SSF90123">
    <property type="entry name" value="ABC transporter transmembrane region"/>
    <property type="match status" value="2"/>
</dbReference>
<dbReference type="InterPro" id="IPR036640">
    <property type="entry name" value="ABC1_TM_sf"/>
</dbReference>
<dbReference type="Proteomes" id="UP000219440">
    <property type="component" value="Unassembled WGS sequence"/>
</dbReference>
<dbReference type="GO" id="GO:0034040">
    <property type="term" value="F:ATPase-coupled lipid transmembrane transporter activity"/>
    <property type="evidence" value="ECO:0007669"/>
    <property type="project" value="TreeGrafter"/>
</dbReference>
<dbReference type="InterPro" id="IPR003439">
    <property type="entry name" value="ABC_transporter-like_ATP-bd"/>
</dbReference>
<evidence type="ECO:0000256" key="7">
    <source>
        <dbReference type="SAM" id="Phobius"/>
    </source>
</evidence>
<evidence type="ECO:0000313" key="10">
    <source>
        <dbReference type="EMBL" id="SOE72733.1"/>
    </source>
</evidence>
<dbReference type="GO" id="GO:0005524">
    <property type="term" value="F:ATP binding"/>
    <property type="evidence" value="ECO:0007669"/>
    <property type="project" value="UniProtKB-KW"/>
</dbReference>
<keyword evidence="2 7" id="KW-0812">Transmembrane</keyword>
<evidence type="ECO:0000259" key="9">
    <source>
        <dbReference type="PROSITE" id="PS50929"/>
    </source>
</evidence>
<comment type="subcellular location">
    <subcellularLocation>
        <location evidence="1">Cell membrane</location>
        <topology evidence="1">Multi-pass membrane protein</topology>
    </subcellularLocation>
</comment>
<evidence type="ECO:0000313" key="11">
    <source>
        <dbReference type="Proteomes" id="UP000219440"/>
    </source>
</evidence>
<dbReference type="AlphaFoldDB" id="A0A2C9A1E2"/>
<dbReference type="InterPro" id="IPR003593">
    <property type="entry name" value="AAA+_ATPase"/>
</dbReference>
<dbReference type="EMBL" id="OCST01000005">
    <property type="protein sequence ID" value="SOE72733.1"/>
    <property type="molecule type" value="Genomic_DNA"/>
</dbReference>
<dbReference type="PROSITE" id="PS00211">
    <property type="entry name" value="ABC_TRANSPORTER_1"/>
    <property type="match status" value="2"/>
</dbReference>
<evidence type="ECO:0000256" key="5">
    <source>
        <dbReference type="ARBA" id="ARBA00022989"/>
    </source>
</evidence>
<accession>A0A2C9A1E2</accession>
<dbReference type="GO" id="GO:0005886">
    <property type="term" value="C:plasma membrane"/>
    <property type="evidence" value="ECO:0007669"/>
    <property type="project" value="UniProtKB-SubCell"/>
</dbReference>
<feature type="domain" description="ABC transmembrane type-1" evidence="9">
    <location>
        <begin position="9"/>
        <end position="284"/>
    </location>
</feature>
<dbReference type="Pfam" id="PF00005">
    <property type="entry name" value="ABC_tran"/>
    <property type="match status" value="2"/>
</dbReference>
<dbReference type="SUPFAM" id="SSF52540">
    <property type="entry name" value="P-loop containing nucleoside triphosphate hydrolases"/>
    <property type="match status" value="2"/>
</dbReference>
<feature type="domain" description="ABC transporter" evidence="8">
    <location>
        <begin position="859"/>
        <end position="1078"/>
    </location>
</feature>
<evidence type="ECO:0000256" key="2">
    <source>
        <dbReference type="ARBA" id="ARBA00022692"/>
    </source>
</evidence>
<protein>
    <submittedName>
        <fullName evidence="10">ATP-binding cassette, subfamily C, CydCD</fullName>
    </submittedName>
</protein>
<dbReference type="GO" id="GO:0034775">
    <property type="term" value="P:glutathione transmembrane transport"/>
    <property type="evidence" value="ECO:0007669"/>
    <property type="project" value="InterPro"/>
</dbReference>
<keyword evidence="6 7" id="KW-0472">Membrane</keyword>
<dbReference type="GO" id="GO:0045454">
    <property type="term" value="P:cell redox homeostasis"/>
    <property type="evidence" value="ECO:0007669"/>
    <property type="project" value="InterPro"/>
</dbReference>
<dbReference type="InterPro" id="IPR027417">
    <property type="entry name" value="P-loop_NTPase"/>
</dbReference>
<evidence type="ECO:0000256" key="4">
    <source>
        <dbReference type="ARBA" id="ARBA00022840"/>
    </source>
</evidence>
<dbReference type="SMART" id="SM00382">
    <property type="entry name" value="AAA"/>
    <property type="match status" value="2"/>
</dbReference>
<feature type="transmembrane region" description="Helical" evidence="7">
    <location>
        <begin position="222"/>
        <end position="249"/>
    </location>
</feature>
<feature type="transmembrane region" description="Helical" evidence="7">
    <location>
        <begin position="46"/>
        <end position="64"/>
    </location>
</feature>
<keyword evidence="11" id="KW-1185">Reference proteome</keyword>
<keyword evidence="4 10" id="KW-0067">ATP-binding</keyword>
<feature type="transmembrane region" description="Helical" evidence="7">
    <location>
        <begin position="685"/>
        <end position="705"/>
    </location>
</feature>
<keyword evidence="3" id="KW-0547">Nucleotide-binding</keyword>
<feature type="transmembrane region" description="Helical" evidence="7">
    <location>
        <begin position="660"/>
        <end position="679"/>
    </location>
</feature>
<feature type="domain" description="ABC transmembrane type-1" evidence="9">
    <location>
        <begin position="546"/>
        <end position="829"/>
    </location>
</feature>
<dbReference type="Gene3D" id="3.40.50.300">
    <property type="entry name" value="P-loop containing nucleotide triphosphate hydrolases"/>
    <property type="match status" value="2"/>
</dbReference>
<dbReference type="Pfam" id="PF00664">
    <property type="entry name" value="ABC_membrane"/>
    <property type="match status" value="1"/>
</dbReference>
<dbReference type="PANTHER" id="PTHR24221">
    <property type="entry name" value="ATP-BINDING CASSETTE SUB-FAMILY B"/>
    <property type="match status" value="1"/>
</dbReference>